<name>A0AAV3PM28_LITER</name>
<sequence length="138" mass="15818">MSKKCVFVGYGLDEFGYQFFDPVQRKLIRSRNVVFMEDCTIEDIDKVEKEDPTFEDEEMVDTGSTTIAPTPIIFNDAPIENQGMNLNVNNALNPNNFVDVETRETNVENEVDHEVENVEQPIVSNELRRSTRDRSPSV</sequence>
<evidence type="ECO:0000313" key="3">
    <source>
        <dbReference type="Proteomes" id="UP001454036"/>
    </source>
</evidence>
<dbReference type="Pfam" id="PF25597">
    <property type="entry name" value="SH3_retrovirus"/>
    <property type="match status" value="1"/>
</dbReference>
<accession>A0AAV3PM28</accession>
<evidence type="ECO:0000259" key="1">
    <source>
        <dbReference type="Pfam" id="PF25597"/>
    </source>
</evidence>
<feature type="domain" description="Retroviral polymerase SH3-like" evidence="1">
    <location>
        <begin position="2"/>
        <end position="43"/>
    </location>
</feature>
<keyword evidence="3" id="KW-1185">Reference proteome</keyword>
<reference evidence="2 3" key="1">
    <citation type="submission" date="2024-01" db="EMBL/GenBank/DDBJ databases">
        <title>The complete chloroplast genome sequence of Lithospermum erythrorhizon: insights into the phylogenetic relationship among Boraginaceae species and the maternal lineages of purple gromwells.</title>
        <authorList>
            <person name="Okada T."/>
            <person name="Watanabe K."/>
        </authorList>
    </citation>
    <scope>NUCLEOTIDE SEQUENCE [LARGE SCALE GENOMIC DNA]</scope>
</reference>
<dbReference type="Proteomes" id="UP001454036">
    <property type="component" value="Unassembled WGS sequence"/>
</dbReference>
<organism evidence="2 3">
    <name type="scientific">Lithospermum erythrorhizon</name>
    <name type="common">Purple gromwell</name>
    <name type="synonym">Lithospermum officinale var. erythrorhizon</name>
    <dbReference type="NCBI Taxonomy" id="34254"/>
    <lineage>
        <taxon>Eukaryota</taxon>
        <taxon>Viridiplantae</taxon>
        <taxon>Streptophyta</taxon>
        <taxon>Embryophyta</taxon>
        <taxon>Tracheophyta</taxon>
        <taxon>Spermatophyta</taxon>
        <taxon>Magnoliopsida</taxon>
        <taxon>eudicotyledons</taxon>
        <taxon>Gunneridae</taxon>
        <taxon>Pentapetalae</taxon>
        <taxon>asterids</taxon>
        <taxon>lamiids</taxon>
        <taxon>Boraginales</taxon>
        <taxon>Boraginaceae</taxon>
        <taxon>Boraginoideae</taxon>
        <taxon>Lithospermeae</taxon>
        <taxon>Lithospermum</taxon>
    </lineage>
</organism>
<dbReference type="EMBL" id="BAABME010018153">
    <property type="protein sequence ID" value="GAA0152797.1"/>
    <property type="molecule type" value="Genomic_DNA"/>
</dbReference>
<gene>
    <name evidence="2" type="ORF">LIER_37563</name>
</gene>
<evidence type="ECO:0000313" key="2">
    <source>
        <dbReference type="EMBL" id="GAA0152797.1"/>
    </source>
</evidence>
<proteinExistence type="predicted"/>
<dbReference type="AlphaFoldDB" id="A0AAV3PM28"/>
<comment type="caution">
    <text evidence="2">The sequence shown here is derived from an EMBL/GenBank/DDBJ whole genome shotgun (WGS) entry which is preliminary data.</text>
</comment>
<dbReference type="InterPro" id="IPR057670">
    <property type="entry name" value="SH3_retrovirus"/>
</dbReference>
<protein>
    <recommendedName>
        <fullName evidence="1">Retroviral polymerase SH3-like domain-containing protein</fullName>
    </recommendedName>
</protein>